<feature type="compositionally biased region" description="Basic and acidic residues" evidence="1">
    <location>
        <begin position="400"/>
        <end position="414"/>
    </location>
</feature>
<dbReference type="Proteomes" id="UP001390339">
    <property type="component" value="Unassembled WGS sequence"/>
</dbReference>
<feature type="region of interest" description="Disordered" evidence="1">
    <location>
        <begin position="376"/>
        <end position="443"/>
    </location>
</feature>
<keyword evidence="4" id="KW-1185">Reference proteome</keyword>
<evidence type="ECO:0000313" key="4">
    <source>
        <dbReference type="Proteomes" id="UP001390339"/>
    </source>
</evidence>
<evidence type="ECO:0000313" key="3">
    <source>
        <dbReference type="EMBL" id="KAK8872257.1"/>
    </source>
</evidence>
<feature type="region of interest" description="Disordered" evidence="1">
    <location>
        <begin position="292"/>
        <end position="318"/>
    </location>
</feature>
<dbReference type="PANTHER" id="PTHR19303">
    <property type="entry name" value="TRANSPOSON"/>
    <property type="match status" value="1"/>
</dbReference>
<evidence type="ECO:0000259" key="2">
    <source>
        <dbReference type="Pfam" id="PF03184"/>
    </source>
</evidence>
<name>A0ABR2J477_9PEZI</name>
<dbReference type="EMBL" id="JAPCWZ010000003">
    <property type="protein sequence ID" value="KAK8872257.1"/>
    <property type="molecule type" value="Genomic_DNA"/>
</dbReference>
<dbReference type="InterPro" id="IPR050863">
    <property type="entry name" value="CenT-Element_Derived"/>
</dbReference>
<dbReference type="PANTHER" id="PTHR19303:SF62">
    <property type="entry name" value="HTH CENPB-TYPE DOMAIN-CONTAINING PROTEIN-RELATED"/>
    <property type="match status" value="1"/>
</dbReference>
<organism evidence="3 4">
    <name type="scientific">Apiospora arundinis</name>
    <dbReference type="NCBI Taxonomy" id="335852"/>
    <lineage>
        <taxon>Eukaryota</taxon>
        <taxon>Fungi</taxon>
        <taxon>Dikarya</taxon>
        <taxon>Ascomycota</taxon>
        <taxon>Pezizomycotina</taxon>
        <taxon>Sordariomycetes</taxon>
        <taxon>Xylariomycetidae</taxon>
        <taxon>Amphisphaeriales</taxon>
        <taxon>Apiosporaceae</taxon>
        <taxon>Apiospora</taxon>
    </lineage>
</organism>
<protein>
    <submittedName>
        <fullName evidence="3">Pogo transposable element with KRAB domain</fullName>
    </submittedName>
</protein>
<accession>A0ABR2J477</accession>
<gene>
    <name evidence="3" type="ORF">PGQ11_002771</name>
</gene>
<dbReference type="Pfam" id="PF03184">
    <property type="entry name" value="DDE_1"/>
    <property type="match status" value="1"/>
</dbReference>
<feature type="compositionally biased region" description="Polar residues" evidence="1">
    <location>
        <begin position="293"/>
        <end position="318"/>
    </location>
</feature>
<proteinExistence type="predicted"/>
<evidence type="ECO:0000256" key="1">
    <source>
        <dbReference type="SAM" id="MobiDB-lite"/>
    </source>
</evidence>
<sequence length="443" mass="50155">MAGVEDMANLLTASRGGERVGKHWVRRFIDRNPDLKPRMNRRYDYQRPLCEDPDVISGWFGLVANIKAKYGIVDERHVQFRRHRLYDGHDRINPRRNTRRPAWEGQVGPAWQSGMVNGNCMHQFARLVHPAVLDRSGPISPLELGERMRPTARLGLDWIKHFDEHTKGHRKSRYRLLILDGHESHISAEFEAYCKSNDIITISMPPHSSHLLQPLDVALYSPLKRAYSKEIELFIKASINHITKLEFFIAFKAAHFAIFTETNIRSEFSASGLVPHNPDEVIGKLDVRLRTPTPVSSRPGTASTYVPQTPFNPQQTTKHSSFIKSKVSAHQGSSPTPILEAVDQMAKGMTKMAHEMTLMRDRIRTLEEANLALSKRRRAKKSRVQLGGALTSEESQAFQEAKDKGKRLATDKAENGGPSKRRVAGVKRYNTCEPGSELESGLF</sequence>
<dbReference type="InterPro" id="IPR004875">
    <property type="entry name" value="DDE_SF_endonuclease_dom"/>
</dbReference>
<feature type="domain" description="DDE-1" evidence="2">
    <location>
        <begin position="151"/>
        <end position="266"/>
    </location>
</feature>
<reference evidence="3 4" key="1">
    <citation type="journal article" date="2024" name="IMA Fungus">
        <title>Apiospora arundinis, a panoply of carbohydrate-active enzymes and secondary metabolites.</title>
        <authorList>
            <person name="Sorensen T."/>
            <person name="Petersen C."/>
            <person name="Muurmann A.T."/>
            <person name="Christiansen J.V."/>
            <person name="Brundto M.L."/>
            <person name="Overgaard C.K."/>
            <person name="Boysen A.T."/>
            <person name="Wollenberg R.D."/>
            <person name="Larsen T.O."/>
            <person name="Sorensen J.L."/>
            <person name="Nielsen K.L."/>
            <person name="Sondergaard T.E."/>
        </authorList>
    </citation>
    <scope>NUCLEOTIDE SEQUENCE [LARGE SCALE GENOMIC DNA]</scope>
    <source>
        <strain evidence="3 4">AAU 773</strain>
    </source>
</reference>
<comment type="caution">
    <text evidence="3">The sequence shown here is derived from an EMBL/GenBank/DDBJ whole genome shotgun (WGS) entry which is preliminary data.</text>
</comment>